<sequence>MRPPRGGAGETGTEQPSRSKTSSFWSGRTFITRTLTRRGTDKGNPENIGTPKGPLGLTTLYEPAEGQAAIADIIFVHGLGGGSQSTWSKGNAPSRFWPREWLPKDSAFEDVRIHTFGYPSGLDRESILCIHDFARSLLAAIKDSPTINRADDNARLIFVAHSMGGLVVKKAYTIGHADREFQPIVKRVSSIFFLATPHHGSTLAQTLSRLIALLPGGRPFVDDLKPHSATQLSINEDFPRVCADIQLMSFFESRPMLVGVTKSLIVDRASAVLNLPNERRTALDADHRHVAMFASPNDKTYLDVRNALATVVGSHRKEDKLRIKVANLEDIAAVSRFLGVSAAPEDDLITLDSARLSGSCEWLAQKEYYRSWRKSVDPRFLWLQGRPGAGKSVLAARTITSLREEGSDCCFFFFHEGDNTKNTSSSCLRSLAWQMAKIHPDVTASIKELPSEFKDEPLEQKDTNAIWRLVFLSAILKVPLDRSQFWVIDGIDECKNSVDIISFLARIQERWPISILATSRDSANSHRSATHPQLDIRTETISEEDTMRDISLLIASNAGLLPCPPSSKWSNPADMAARIINSSGGCFLWASLICSELREACTEKEIDQVLDSIPSNMDALYTQILRNMSNARFGKDLANSILTWTTYSYRALSIVELKTPIEMDINDKVDDIERSIAKCCGQFVYVDTHSRVHLIHATAREFLTRTDLESEFIVSKAEGHRRIALVCLKHMIQNDAQKPKRLRPDMEVNSMNGQAQVPPFTSYASTFLFRHLGLVTPNDDEIFTLLSKFFSSNAVLRWIELIGKTGDLRPVYHAGKTVNSLLSRRAQQSPPVKSAHRARNVLPLLDKWADDLVHIATKFSSRLRQLPQSIHHLIPPFCPRDSAIRQQFANGFRGINVLGLSDSGWDDCLTTVTYPKGTKPNSVAAGQGFFAVGMMSGSVVLYDDSIFQEVHVLNHGEPIWKMAFTEDGRLLAAGGAKRIRIWETNEGRELPGFPISSVCLAMAFGENDTVLWVASRQNQLYEWDIETGGFCREEPVTWAADLDESYQLRVPVLAAMSPATSLLAVTYKGQGIVLWDLLEDRIHDIYEQETGSKRYPSANECQAGAYSDARAIAFGDGVETSRLAATYLDGDLHLYNTENGMPMADIPSANTLMLAGSPDGRTLAGADSQGNLTLFDLEKLRPLYHIQFDTEVIPKGLVFSGDSRRLLEIRSNQCRVWEPTVLIRQDDFDEENSDAVSISTGPQEISYERREVATITAVACSSIFPVVFCATDDGAVSVYDIAGEPRSQPLFVQTAECGVYHMALEEKPLMLACGDLSGRVTVRSIVKTKEKSGAKATWAVDGAVAADMRCPGTGMLKEVLVSGPSSRLLVVSTDTCTLWSLAGGQPPGESRCIARLDEPSGPVWATCPTDSGLLLRGEPEGFSVYKWETLELVRTIPCSYTGTIDRMVTLSHPRMIVSVSRDAPAATPSKAAALGDSMQLWDSARLLESRDEESSATPDAEISIHLNEIDSVIGSIGSRLAVYTTGKWISSLDLECGGRALTDGGSGTAPSSSLVQHFFVPNDWTSTFDKPPAAEPEREEPFCALGGLEGDVGVF</sequence>
<dbReference type="InterPro" id="IPR007751">
    <property type="entry name" value="DUF676_lipase-like"/>
</dbReference>
<dbReference type="InterPro" id="IPR029058">
    <property type="entry name" value="AB_hydrolase_fold"/>
</dbReference>
<dbReference type="EMBL" id="ADBL01002412">
    <property type="status" value="NOT_ANNOTATED_CDS"/>
    <property type="molecule type" value="Genomic_DNA"/>
</dbReference>
<dbReference type="InterPro" id="IPR011047">
    <property type="entry name" value="Quinoprotein_ADH-like_sf"/>
</dbReference>
<dbReference type="Gene3D" id="3.40.50.300">
    <property type="entry name" value="P-loop containing nucleotide triphosphate hydrolases"/>
    <property type="match status" value="1"/>
</dbReference>
<dbReference type="Pfam" id="PF05057">
    <property type="entry name" value="DUF676"/>
    <property type="match status" value="1"/>
</dbReference>
<feature type="domain" description="GPI inositol-deacylase winged helix" evidence="5">
    <location>
        <begin position="627"/>
        <end position="714"/>
    </location>
</feature>
<dbReference type="Proteomes" id="UP000011715">
    <property type="component" value="Unassembled WGS sequence"/>
</dbReference>
<dbReference type="EMBL" id="GL876976">
    <property type="protein sequence ID" value="KLU90916.1"/>
    <property type="molecule type" value="Genomic_DNA"/>
</dbReference>
<dbReference type="SUPFAM" id="SSF50978">
    <property type="entry name" value="WD40 repeat-like"/>
    <property type="match status" value="1"/>
</dbReference>
<dbReference type="InterPro" id="IPR027417">
    <property type="entry name" value="P-loop_NTPase"/>
</dbReference>
<dbReference type="VEuPathDB" id="FungiDB:MAPG_09441"/>
<protein>
    <recommendedName>
        <fullName evidence="10">GPI inositol-deacylase</fullName>
    </recommendedName>
</protein>
<evidence type="ECO:0000313" key="7">
    <source>
        <dbReference type="EMBL" id="KLU90916.1"/>
    </source>
</evidence>
<keyword evidence="9" id="KW-1185">Reference proteome</keyword>
<organism evidence="8 9">
    <name type="scientific">Magnaporthiopsis poae (strain ATCC 64411 / 73-15)</name>
    <name type="common">Kentucky bluegrass fungus</name>
    <name type="synonym">Magnaporthe poae</name>
    <dbReference type="NCBI Taxonomy" id="644358"/>
    <lineage>
        <taxon>Eukaryota</taxon>
        <taxon>Fungi</taxon>
        <taxon>Dikarya</taxon>
        <taxon>Ascomycota</taxon>
        <taxon>Pezizomycotina</taxon>
        <taxon>Sordariomycetes</taxon>
        <taxon>Sordariomycetidae</taxon>
        <taxon>Magnaporthales</taxon>
        <taxon>Magnaporthaceae</taxon>
        <taxon>Magnaporthiopsis</taxon>
    </lineage>
</organism>
<dbReference type="Pfam" id="PF22939">
    <property type="entry name" value="WHD_GPIID"/>
    <property type="match status" value="1"/>
</dbReference>
<dbReference type="SUPFAM" id="SSF53474">
    <property type="entry name" value="alpha/beta-Hydrolases"/>
    <property type="match status" value="1"/>
</dbReference>
<reference evidence="7" key="3">
    <citation type="submission" date="2011-03" db="EMBL/GenBank/DDBJ databases">
        <title>Annotation of Magnaporthe poae ATCC 64411.</title>
        <authorList>
            <person name="Ma L.-J."/>
            <person name="Dead R."/>
            <person name="Young S.K."/>
            <person name="Zeng Q."/>
            <person name="Gargeya S."/>
            <person name="Fitzgerald M."/>
            <person name="Haas B."/>
            <person name="Abouelleil A."/>
            <person name="Alvarado L."/>
            <person name="Arachchi H.M."/>
            <person name="Berlin A."/>
            <person name="Brown A."/>
            <person name="Chapman S.B."/>
            <person name="Chen Z."/>
            <person name="Dunbar C."/>
            <person name="Freedman E."/>
            <person name="Gearin G."/>
            <person name="Gellesch M."/>
            <person name="Goldberg J."/>
            <person name="Griggs A."/>
            <person name="Gujja S."/>
            <person name="Heiman D."/>
            <person name="Howarth C."/>
            <person name="Larson L."/>
            <person name="Lui A."/>
            <person name="MacDonald P.J.P."/>
            <person name="Mehta T."/>
            <person name="Montmayeur A."/>
            <person name="Murphy C."/>
            <person name="Neiman D."/>
            <person name="Pearson M."/>
            <person name="Priest M."/>
            <person name="Roberts A."/>
            <person name="Saif S."/>
            <person name="Shea T."/>
            <person name="Shenoy N."/>
            <person name="Sisk P."/>
            <person name="Stolte C."/>
            <person name="Sykes S."/>
            <person name="Yandava C."/>
            <person name="Wortman J."/>
            <person name="Nusbaum C."/>
            <person name="Birren B."/>
        </authorList>
    </citation>
    <scope>NUCLEOTIDE SEQUENCE</scope>
    <source>
        <strain evidence="7">ATCC 64411</strain>
    </source>
</reference>
<dbReference type="Gene3D" id="3.40.50.1820">
    <property type="entry name" value="alpha/beta hydrolase"/>
    <property type="match status" value="1"/>
</dbReference>
<reference evidence="9" key="1">
    <citation type="submission" date="2010-05" db="EMBL/GenBank/DDBJ databases">
        <title>The genome sequence of Magnaporthe poae strain ATCC 64411.</title>
        <authorList>
            <person name="Ma L.-J."/>
            <person name="Dead R."/>
            <person name="Young S."/>
            <person name="Zeng Q."/>
            <person name="Koehrsen M."/>
            <person name="Alvarado L."/>
            <person name="Berlin A."/>
            <person name="Chapman S.B."/>
            <person name="Chen Z."/>
            <person name="Freedman E."/>
            <person name="Gellesch M."/>
            <person name="Goldberg J."/>
            <person name="Griggs A."/>
            <person name="Gujja S."/>
            <person name="Heilman E.R."/>
            <person name="Heiman D."/>
            <person name="Hepburn T."/>
            <person name="Howarth C."/>
            <person name="Jen D."/>
            <person name="Larson L."/>
            <person name="Mehta T."/>
            <person name="Neiman D."/>
            <person name="Pearson M."/>
            <person name="Roberts A."/>
            <person name="Saif S."/>
            <person name="Shea T."/>
            <person name="Shenoy N."/>
            <person name="Sisk P."/>
            <person name="Stolte C."/>
            <person name="Sykes S."/>
            <person name="Walk T."/>
            <person name="White J."/>
            <person name="Yandava C."/>
            <person name="Haas B."/>
            <person name="Nusbaum C."/>
            <person name="Birren B."/>
        </authorList>
    </citation>
    <scope>NUCLEOTIDE SEQUENCE [LARGE SCALE GENOMIC DNA]</scope>
    <source>
        <strain evidence="9">ATCC 64411 / 73-15</strain>
    </source>
</reference>
<feature type="compositionally biased region" description="Gly residues" evidence="3">
    <location>
        <begin position="1"/>
        <end position="10"/>
    </location>
</feature>
<name>A0A0C4E9Y9_MAGP6</name>
<dbReference type="Gene3D" id="2.130.10.10">
    <property type="entry name" value="YVTN repeat-like/Quinoprotein amine dehydrogenase"/>
    <property type="match status" value="3"/>
</dbReference>
<dbReference type="InterPro" id="IPR001680">
    <property type="entry name" value="WD40_rpt"/>
</dbReference>
<dbReference type="EMBL" id="ADBL01002411">
    <property type="status" value="NOT_ANNOTATED_CDS"/>
    <property type="molecule type" value="Genomic_DNA"/>
</dbReference>
<dbReference type="InterPro" id="IPR036322">
    <property type="entry name" value="WD40_repeat_dom_sf"/>
</dbReference>
<dbReference type="OrthoDB" id="194358at2759"/>
<dbReference type="EnsemblFungi" id="MAPG_09441T0">
    <property type="protein sequence ID" value="MAPG_09441T0"/>
    <property type="gene ID" value="MAPG_09441"/>
</dbReference>
<reference evidence="8" key="4">
    <citation type="journal article" date="2015" name="G3 (Bethesda)">
        <title>Genome sequences of three phytopathogenic species of the Magnaporthaceae family of fungi.</title>
        <authorList>
            <person name="Okagaki L.H."/>
            <person name="Nunes C.C."/>
            <person name="Sailsbery J."/>
            <person name="Clay B."/>
            <person name="Brown D."/>
            <person name="John T."/>
            <person name="Oh Y."/>
            <person name="Young N."/>
            <person name="Fitzgerald M."/>
            <person name="Haas B.J."/>
            <person name="Zeng Q."/>
            <person name="Young S."/>
            <person name="Adiconis X."/>
            <person name="Fan L."/>
            <person name="Levin J.Z."/>
            <person name="Mitchell T.K."/>
            <person name="Okubara P.A."/>
            <person name="Farman M.L."/>
            <person name="Kohn L.M."/>
            <person name="Birren B."/>
            <person name="Ma L.-J."/>
            <person name="Dean R.A."/>
        </authorList>
    </citation>
    <scope>NUCLEOTIDE SEQUENCE</scope>
    <source>
        <strain evidence="8">ATCC 64411 / 73-15</strain>
    </source>
</reference>
<feature type="region of interest" description="Disordered" evidence="3">
    <location>
        <begin position="1"/>
        <end position="23"/>
    </location>
</feature>
<dbReference type="OMA" id="DCCFFFF"/>
<feature type="domain" description="Nephrocystin 3-like N-terminal" evidence="6">
    <location>
        <begin position="358"/>
        <end position="520"/>
    </location>
</feature>
<accession>A0A0C4E9Y9</accession>
<dbReference type="SUPFAM" id="SSF52540">
    <property type="entry name" value="P-loop containing nucleoside triphosphate hydrolases"/>
    <property type="match status" value="1"/>
</dbReference>
<evidence type="ECO:0000313" key="8">
    <source>
        <dbReference type="EnsemblFungi" id="MAPG_09441T0"/>
    </source>
</evidence>
<dbReference type="SUPFAM" id="SSF50998">
    <property type="entry name" value="Quinoprotein alcohol dehydrogenase-like"/>
    <property type="match status" value="1"/>
</dbReference>
<evidence type="ECO:0000256" key="3">
    <source>
        <dbReference type="SAM" id="MobiDB-lite"/>
    </source>
</evidence>
<dbReference type="InterPro" id="IPR056884">
    <property type="entry name" value="NPHP3-like_N"/>
</dbReference>
<dbReference type="PANTHER" id="PTHR10039:SF16">
    <property type="entry name" value="GPI INOSITOL-DEACYLASE"/>
    <property type="match status" value="1"/>
</dbReference>
<reference evidence="8" key="5">
    <citation type="submission" date="2015-06" db="UniProtKB">
        <authorList>
            <consortium name="EnsemblFungi"/>
        </authorList>
    </citation>
    <scope>IDENTIFICATION</scope>
    <source>
        <strain evidence="8">ATCC 64411</strain>
    </source>
</reference>
<dbReference type="SMART" id="SM00320">
    <property type="entry name" value="WD40"/>
    <property type="match status" value="4"/>
</dbReference>
<evidence type="ECO:0000256" key="1">
    <source>
        <dbReference type="ARBA" id="ARBA00007920"/>
    </source>
</evidence>
<comment type="similarity">
    <text evidence="1">Belongs to the putative lipase ROG1 family.</text>
</comment>
<evidence type="ECO:0000313" key="9">
    <source>
        <dbReference type="Proteomes" id="UP000011715"/>
    </source>
</evidence>
<dbReference type="Pfam" id="PF00400">
    <property type="entry name" value="WD40"/>
    <property type="match status" value="1"/>
</dbReference>
<feature type="domain" description="DUF676" evidence="4">
    <location>
        <begin position="120"/>
        <end position="206"/>
    </location>
</feature>
<evidence type="ECO:0000259" key="4">
    <source>
        <dbReference type="Pfam" id="PF05057"/>
    </source>
</evidence>
<keyword evidence="2" id="KW-0677">Repeat</keyword>
<feature type="compositionally biased region" description="Polar residues" evidence="3">
    <location>
        <begin position="12"/>
        <end position="23"/>
    </location>
</feature>
<reference evidence="7" key="2">
    <citation type="submission" date="2010-05" db="EMBL/GenBank/DDBJ databases">
        <title>The Genome Sequence of Magnaporthe poae strain ATCC 64411.</title>
        <authorList>
            <consortium name="The Broad Institute Genome Sequencing Platform"/>
            <consortium name="Broad Institute Genome Sequencing Center for Infectious Disease"/>
            <person name="Ma L.-J."/>
            <person name="Dead R."/>
            <person name="Young S."/>
            <person name="Zeng Q."/>
            <person name="Koehrsen M."/>
            <person name="Alvarado L."/>
            <person name="Berlin A."/>
            <person name="Chapman S.B."/>
            <person name="Chen Z."/>
            <person name="Freedman E."/>
            <person name="Gellesch M."/>
            <person name="Goldberg J."/>
            <person name="Griggs A."/>
            <person name="Gujja S."/>
            <person name="Heilman E.R."/>
            <person name="Heiman D."/>
            <person name="Hepburn T."/>
            <person name="Howarth C."/>
            <person name="Jen D."/>
            <person name="Larson L."/>
            <person name="Mehta T."/>
            <person name="Neiman D."/>
            <person name="Pearson M."/>
            <person name="Roberts A."/>
            <person name="Saif S."/>
            <person name="Shea T."/>
            <person name="Shenoy N."/>
            <person name="Sisk P."/>
            <person name="Stolte C."/>
            <person name="Sykes S."/>
            <person name="Walk T."/>
            <person name="White J."/>
            <person name="Yandava C."/>
            <person name="Haas B."/>
            <person name="Nusbaum C."/>
            <person name="Birren B."/>
        </authorList>
    </citation>
    <scope>NUCLEOTIDE SEQUENCE</scope>
    <source>
        <strain evidence="7">ATCC 64411</strain>
    </source>
</reference>
<evidence type="ECO:0008006" key="10">
    <source>
        <dbReference type="Google" id="ProtNLM"/>
    </source>
</evidence>
<dbReference type="InterPro" id="IPR015943">
    <property type="entry name" value="WD40/YVTN_repeat-like_dom_sf"/>
</dbReference>
<feature type="region of interest" description="Disordered" evidence="3">
    <location>
        <begin position="35"/>
        <end position="54"/>
    </location>
</feature>
<dbReference type="InterPro" id="IPR054471">
    <property type="entry name" value="GPIID_WHD"/>
</dbReference>
<evidence type="ECO:0000259" key="5">
    <source>
        <dbReference type="Pfam" id="PF22939"/>
    </source>
</evidence>
<gene>
    <name evidence="7" type="ORF">MAPG_09441</name>
</gene>
<evidence type="ECO:0000256" key="2">
    <source>
        <dbReference type="ARBA" id="ARBA00022737"/>
    </source>
</evidence>
<evidence type="ECO:0000259" key="6">
    <source>
        <dbReference type="Pfam" id="PF24883"/>
    </source>
</evidence>
<dbReference type="eggNOG" id="KOG2029">
    <property type="taxonomic scope" value="Eukaryota"/>
</dbReference>
<proteinExistence type="inferred from homology"/>
<dbReference type="PANTHER" id="PTHR10039">
    <property type="entry name" value="AMELOGENIN"/>
    <property type="match status" value="1"/>
</dbReference>
<dbReference type="Pfam" id="PF24883">
    <property type="entry name" value="NPHP3_N"/>
    <property type="match status" value="1"/>
</dbReference>